<feature type="region of interest" description="Disordered" evidence="3">
    <location>
        <begin position="314"/>
        <end position="377"/>
    </location>
</feature>
<dbReference type="SMART" id="SM00353">
    <property type="entry name" value="HLH"/>
    <property type="match status" value="1"/>
</dbReference>
<feature type="compositionally biased region" description="Polar residues" evidence="3">
    <location>
        <begin position="442"/>
        <end position="463"/>
    </location>
</feature>
<keyword evidence="2" id="KW-0539">Nucleus</keyword>
<evidence type="ECO:0000256" key="3">
    <source>
        <dbReference type="SAM" id="MobiDB-lite"/>
    </source>
</evidence>
<evidence type="ECO:0000313" key="6">
    <source>
        <dbReference type="Proteomes" id="UP000054097"/>
    </source>
</evidence>
<dbReference type="AlphaFoldDB" id="A0A0C2X8S5"/>
<dbReference type="SUPFAM" id="SSF47459">
    <property type="entry name" value="HLH, helix-loop-helix DNA-binding domain"/>
    <property type="match status" value="1"/>
</dbReference>
<dbReference type="Pfam" id="PF00010">
    <property type="entry name" value="HLH"/>
    <property type="match status" value="1"/>
</dbReference>
<dbReference type="GO" id="GO:0046983">
    <property type="term" value="F:protein dimerization activity"/>
    <property type="evidence" value="ECO:0007669"/>
    <property type="project" value="InterPro"/>
</dbReference>
<feature type="region of interest" description="Disordered" evidence="3">
    <location>
        <begin position="427"/>
        <end position="473"/>
    </location>
</feature>
<dbReference type="EMBL" id="KN824313">
    <property type="protein sequence ID" value="KIM25592.1"/>
    <property type="molecule type" value="Genomic_DNA"/>
</dbReference>
<proteinExistence type="predicted"/>
<dbReference type="HOGENOM" id="CLU_463932_0_0_1"/>
<sequence length="588" mass="64338">MEEYSPVVSASPPPSTPSLPTILELELDHLYAKPLSGGADAASIVHNSNPFGLQQSFKPQLPALSVDRRTLPSGRPGSPFSFGNPPTYPRVFYSDFLIAFINGVSIPLVAHTCFSTCHTEGRSAPAGKDSRTWATYDQSAERDLLRDPMDVEQHDPHTRAPPSAFGQHRLTLDPDASAKEQYPDNFDYSMRRHSIATVQSSDPHHVQQEQQHQQGQRSPFHPSLQSVRRKVSHGSIIFGGQTPVETEFPDQYRSPMDPEPKRRGSAFDARGMAQMSLGDRRDSTDSGRFAPPGNWWDRRDSTTSLYSNASAVSSVGGYSSYSGDGKQQPWANAQRTPQPHLPDGLAAPNNGRPFLPDARTPTASAHGPAPYPDRRMSVPDASLAAAGAVRNFRSRSRPPSRGGSGGAQTVTPPHLPQITATLANVNDHYHDPNLGMGHHQTHVSSQPNSALLSTPKEGTTPYSRSPELRVSHKLAERKRRKEMKDLFDELRDHLPADRGMKSSKWEILSKAIDYIAQIQTQQRDMAHEIESLKAEVDALRGGGAAPNNHHSYSGSIGYQQQQTYNATPPQSRTSSHYPAAGPPPPTLG</sequence>
<reference evidence="5 6" key="1">
    <citation type="submission" date="2014-04" db="EMBL/GenBank/DDBJ databases">
        <authorList>
            <consortium name="DOE Joint Genome Institute"/>
            <person name="Kuo A."/>
            <person name="Zuccaro A."/>
            <person name="Kohler A."/>
            <person name="Nagy L.G."/>
            <person name="Floudas D."/>
            <person name="Copeland A."/>
            <person name="Barry K.W."/>
            <person name="Cichocki N."/>
            <person name="Veneault-Fourrey C."/>
            <person name="LaButti K."/>
            <person name="Lindquist E.A."/>
            <person name="Lipzen A."/>
            <person name="Lundell T."/>
            <person name="Morin E."/>
            <person name="Murat C."/>
            <person name="Sun H."/>
            <person name="Tunlid A."/>
            <person name="Henrissat B."/>
            <person name="Grigoriev I.V."/>
            <person name="Hibbett D.S."/>
            <person name="Martin F."/>
            <person name="Nordberg H.P."/>
            <person name="Cantor M.N."/>
            <person name="Hua S.X."/>
        </authorList>
    </citation>
    <scope>NUCLEOTIDE SEQUENCE [LARGE SCALE GENOMIC DNA]</scope>
    <source>
        <strain evidence="5 6">MAFF 305830</strain>
    </source>
</reference>
<evidence type="ECO:0000259" key="4">
    <source>
        <dbReference type="PROSITE" id="PS50888"/>
    </source>
</evidence>
<dbReference type="PANTHER" id="PTHR10328:SF15">
    <property type="entry name" value="BHLH TRANSCRIPTION FACTOR"/>
    <property type="match status" value="1"/>
</dbReference>
<dbReference type="GO" id="GO:0003677">
    <property type="term" value="F:DNA binding"/>
    <property type="evidence" value="ECO:0007669"/>
    <property type="project" value="UniProtKB-KW"/>
</dbReference>
<keyword evidence="1" id="KW-0238">DNA-binding</keyword>
<gene>
    <name evidence="5" type="ORF">M408DRAFT_74184</name>
</gene>
<feature type="region of interest" description="Disordered" evidence="3">
    <location>
        <begin position="540"/>
        <end position="588"/>
    </location>
</feature>
<organism evidence="5 6">
    <name type="scientific">Serendipita vermifera MAFF 305830</name>
    <dbReference type="NCBI Taxonomy" id="933852"/>
    <lineage>
        <taxon>Eukaryota</taxon>
        <taxon>Fungi</taxon>
        <taxon>Dikarya</taxon>
        <taxon>Basidiomycota</taxon>
        <taxon>Agaricomycotina</taxon>
        <taxon>Agaricomycetes</taxon>
        <taxon>Sebacinales</taxon>
        <taxon>Serendipitaceae</taxon>
        <taxon>Serendipita</taxon>
    </lineage>
</organism>
<feature type="compositionally biased region" description="Polar residues" evidence="3">
    <location>
        <begin position="548"/>
        <end position="576"/>
    </location>
</feature>
<protein>
    <recommendedName>
        <fullName evidence="4">BHLH domain-containing protein</fullName>
    </recommendedName>
</protein>
<dbReference type="PANTHER" id="PTHR10328">
    <property type="entry name" value="PROTEIN MAX MYC-ASSOCIATED FACTOR X"/>
    <property type="match status" value="1"/>
</dbReference>
<evidence type="ECO:0000256" key="1">
    <source>
        <dbReference type="ARBA" id="ARBA00023125"/>
    </source>
</evidence>
<dbReference type="STRING" id="933852.A0A0C2X8S5"/>
<dbReference type="GO" id="GO:0003700">
    <property type="term" value="F:DNA-binding transcription factor activity"/>
    <property type="evidence" value="ECO:0007669"/>
    <property type="project" value="TreeGrafter"/>
</dbReference>
<dbReference type="Gene3D" id="4.10.280.10">
    <property type="entry name" value="Helix-loop-helix DNA-binding domain"/>
    <property type="match status" value="1"/>
</dbReference>
<dbReference type="OrthoDB" id="8964853at2759"/>
<feature type="region of interest" description="Disordered" evidence="3">
    <location>
        <begin position="389"/>
        <end position="414"/>
    </location>
</feature>
<dbReference type="Proteomes" id="UP000054097">
    <property type="component" value="Unassembled WGS sequence"/>
</dbReference>
<evidence type="ECO:0000256" key="2">
    <source>
        <dbReference type="ARBA" id="ARBA00023242"/>
    </source>
</evidence>
<feature type="domain" description="BHLH" evidence="4">
    <location>
        <begin position="467"/>
        <end position="518"/>
    </location>
</feature>
<name>A0A0C2X8S5_SERVB</name>
<evidence type="ECO:0000313" key="5">
    <source>
        <dbReference type="EMBL" id="KIM25592.1"/>
    </source>
</evidence>
<dbReference type="PROSITE" id="PS50888">
    <property type="entry name" value="BHLH"/>
    <property type="match status" value="1"/>
</dbReference>
<keyword evidence="6" id="KW-1185">Reference proteome</keyword>
<reference evidence="6" key="2">
    <citation type="submission" date="2015-01" db="EMBL/GenBank/DDBJ databases">
        <title>Evolutionary Origins and Diversification of the Mycorrhizal Mutualists.</title>
        <authorList>
            <consortium name="DOE Joint Genome Institute"/>
            <consortium name="Mycorrhizal Genomics Consortium"/>
            <person name="Kohler A."/>
            <person name="Kuo A."/>
            <person name="Nagy L.G."/>
            <person name="Floudas D."/>
            <person name="Copeland A."/>
            <person name="Barry K.W."/>
            <person name="Cichocki N."/>
            <person name="Veneault-Fourrey C."/>
            <person name="LaButti K."/>
            <person name="Lindquist E.A."/>
            <person name="Lipzen A."/>
            <person name="Lundell T."/>
            <person name="Morin E."/>
            <person name="Murat C."/>
            <person name="Riley R."/>
            <person name="Ohm R."/>
            <person name="Sun H."/>
            <person name="Tunlid A."/>
            <person name="Henrissat B."/>
            <person name="Grigoriev I.V."/>
            <person name="Hibbett D.S."/>
            <person name="Martin F."/>
        </authorList>
    </citation>
    <scope>NUCLEOTIDE SEQUENCE [LARGE SCALE GENOMIC DNA]</scope>
    <source>
        <strain evidence="6">MAFF 305830</strain>
    </source>
</reference>
<dbReference type="InterPro" id="IPR036638">
    <property type="entry name" value="HLH_DNA-bd_sf"/>
</dbReference>
<dbReference type="GO" id="GO:0090575">
    <property type="term" value="C:RNA polymerase II transcription regulator complex"/>
    <property type="evidence" value="ECO:0007669"/>
    <property type="project" value="TreeGrafter"/>
</dbReference>
<feature type="compositionally biased region" description="Low complexity" evidence="3">
    <location>
        <begin position="314"/>
        <end position="323"/>
    </location>
</feature>
<dbReference type="InterPro" id="IPR011598">
    <property type="entry name" value="bHLH_dom"/>
</dbReference>
<feature type="region of interest" description="Disordered" evidence="3">
    <location>
        <begin position="198"/>
        <end position="300"/>
    </location>
</feature>
<accession>A0A0C2X8S5</accession>
<dbReference type="GO" id="GO:0045944">
    <property type="term" value="P:positive regulation of transcription by RNA polymerase II"/>
    <property type="evidence" value="ECO:0007669"/>
    <property type="project" value="TreeGrafter"/>
</dbReference>